<sequence length="129" mass="13998">IYVYMPNFCYFTLIKSKVIIFCSVLHLLPSVLRCGPQQAAQHPPALISIPAPISLWGRSPRSPFMSAYFISEWFFSPLFAAHPFPTSQCCLGPGAFTPSLPLMVGLAFSSPTPRLSPLPIALNLSTGAA</sequence>
<evidence type="ECO:0000313" key="2">
    <source>
        <dbReference type="Proteomes" id="UP000000539"/>
    </source>
</evidence>
<accession>A0A8V0Z418</accession>
<evidence type="ECO:0000313" key="1">
    <source>
        <dbReference type="Ensembl" id="ENSGALP00010025243.1"/>
    </source>
</evidence>
<proteinExistence type="predicted"/>
<protein>
    <submittedName>
        <fullName evidence="1">Uncharacterized protein</fullName>
    </submittedName>
</protein>
<reference evidence="1" key="2">
    <citation type="submission" date="2025-08" db="UniProtKB">
        <authorList>
            <consortium name="Ensembl"/>
        </authorList>
    </citation>
    <scope>IDENTIFICATION</scope>
    <source>
        <strain evidence="1">broiler</strain>
    </source>
</reference>
<reference evidence="1" key="1">
    <citation type="submission" date="2020-11" db="EMBL/GenBank/DDBJ databases">
        <title>Gallus gallus (Chicken) genome, bGalGal1, GRCg7b, maternal haplotype autosomes + Z &amp; W.</title>
        <authorList>
            <person name="Warren W."/>
            <person name="Formenti G."/>
            <person name="Fedrigo O."/>
            <person name="Haase B."/>
            <person name="Mountcastle J."/>
            <person name="Balacco J."/>
            <person name="Tracey A."/>
            <person name="Schneider V."/>
            <person name="Okimoto R."/>
            <person name="Cheng H."/>
            <person name="Hawken R."/>
            <person name="Howe K."/>
            <person name="Jarvis E.D."/>
        </authorList>
    </citation>
    <scope>NUCLEOTIDE SEQUENCE [LARGE SCALE GENOMIC DNA]</scope>
    <source>
        <strain evidence="1">Broiler</strain>
    </source>
</reference>
<organism evidence="1 2">
    <name type="scientific">Gallus gallus</name>
    <name type="common">Chicken</name>
    <dbReference type="NCBI Taxonomy" id="9031"/>
    <lineage>
        <taxon>Eukaryota</taxon>
        <taxon>Metazoa</taxon>
        <taxon>Chordata</taxon>
        <taxon>Craniata</taxon>
        <taxon>Vertebrata</taxon>
        <taxon>Euteleostomi</taxon>
        <taxon>Archelosauria</taxon>
        <taxon>Archosauria</taxon>
        <taxon>Dinosauria</taxon>
        <taxon>Saurischia</taxon>
        <taxon>Theropoda</taxon>
        <taxon>Coelurosauria</taxon>
        <taxon>Aves</taxon>
        <taxon>Neognathae</taxon>
        <taxon>Galloanserae</taxon>
        <taxon>Galliformes</taxon>
        <taxon>Phasianidae</taxon>
        <taxon>Phasianinae</taxon>
        <taxon>Gallus</taxon>
    </lineage>
</organism>
<keyword evidence="2" id="KW-1185">Reference proteome</keyword>
<dbReference type="Ensembl" id="ENSGALT00010042753.1">
    <property type="protein sequence ID" value="ENSGALP00010025243.1"/>
    <property type="gene ID" value="ENSGALG00010017680.1"/>
</dbReference>
<dbReference type="Proteomes" id="UP000000539">
    <property type="component" value="Chromosome 22"/>
</dbReference>
<reference evidence="1" key="3">
    <citation type="submission" date="2025-09" db="UniProtKB">
        <authorList>
            <consortium name="Ensembl"/>
        </authorList>
    </citation>
    <scope>IDENTIFICATION</scope>
    <source>
        <strain evidence="1">broiler</strain>
    </source>
</reference>
<dbReference type="AlphaFoldDB" id="A0A8V0Z418"/>
<name>A0A8V0Z418_CHICK</name>